<organism evidence="2 3">
    <name type="scientific">Primorskyibacter flagellatus</name>
    <dbReference type="NCBI Taxonomy" id="1387277"/>
    <lineage>
        <taxon>Bacteria</taxon>
        <taxon>Pseudomonadati</taxon>
        <taxon>Pseudomonadota</taxon>
        <taxon>Alphaproteobacteria</taxon>
        <taxon>Rhodobacterales</taxon>
        <taxon>Roseobacteraceae</taxon>
        <taxon>Primorskyibacter</taxon>
    </lineage>
</organism>
<keyword evidence="1" id="KW-0732">Signal</keyword>
<feature type="signal peptide" evidence="1">
    <location>
        <begin position="1"/>
        <end position="24"/>
    </location>
</feature>
<dbReference type="STRING" id="1387277.SAMN06295998_12713"/>
<evidence type="ECO:0000313" key="3">
    <source>
        <dbReference type="Proteomes" id="UP000192330"/>
    </source>
</evidence>
<reference evidence="2 3" key="1">
    <citation type="submission" date="2017-04" db="EMBL/GenBank/DDBJ databases">
        <authorList>
            <person name="Afonso C.L."/>
            <person name="Miller P.J."/>
            <person name="Scott M.A."/>
            <person name="Spackman E."/>
            <person name="Goraichik I."/>
            <person name="Dimitrov K.M."/>
            <person name="Suarez D.L."/>
            <person name="Swayne D.E."/>
        </authorList>
    </citation>
    <scope>NUCLEOTIDE SEQUENCE [LARGE SCALE GENOMIC DNA]</scope>
    <source>
        <strain evidence="2 3">CGMCC 1.12644</strain>
    </source>
</reference>
<evidence type="ECO:0000313" key="2">
    <source>
        <dbReference type="EMBL" id="SMD07952.1"/>
    </source>
</evidence>
<dbReference type="RefSeq" id="WP_084354842.1">
    <property type="nucleotide sequence ID" value="NZ_FWYD01000027.1"/>
</dbReference>
<dbReference type="Proteomes" id="UP000192330">
    <property type="component" value="Unassembled WGS sequence"/>
</dbReference>
<evidence type="ECO:0000256" key="1">
    <source>
        <dbReference type="SAM" id="SignalP"/>
    </source>
</evidence>
<feature type="chain" id="PRO_5013207189" evidence="1">
    <location>
        <begin position="25"/>
        <end position="172"/>
    </location>
</feature>
<dbReference type="AlphaFoldDB" id="A0A1W2EEY7"/>
<proteinExistence type="predicted"/>
<name>A0A1W2EEY7_9RHOB</name>
<dbReference type="OrthoDB" id="9794816at2"/>
<keyword evidence="3" id="KW-1185">Reference proteome</keyword>
<accession>A0A1W2EEY7</accession>
<sequence>MEQNKIKFASICLVACVLAAPADGQPIDTSGLNNFFVSVLNALTGLAGRLFMTIVAVGALIAGRSTSSIGGVTLPARAHPKNRDRTRMKTLHILQFRPETDASDDEYASIPVRCAMSPEQTRRIRLDQEVIPSDLDVTDFSAVIVGGGPGCVSDTPEEKVAQMLGSKGGFWG</sequence>
<protein>
    <submittedName>
        <fullName evidence="2">Uncharacterized protein</fullName>
    </submittedName>
</protein>
<dbReference type="EMBL" id="FWYD01000027">
    <property type="protein sequence ID" value="SMD07952.1"/>
    <property type="molecule type" value="Genomic_DNA"/>
</dbReference>
<gene>
    <name evidence="2" type="ORF">SAMN06295998_12713</name>
</gene>